<sequence length="120" mass="13698">MKRPIISPLTFTAVALVGMVAGCLFVLVFRYLKPKKPPTPTPIVEVSVVVPPKKPDFVASDSLIALRIKHLKTPKKAEKFYQNYEQELRALIRHNEEKIIAPLRLQLQKQKSFHLKNSVQ</sequence>
<keyword evidence="1" id="KW-1133">Transmembrane helix</keyword>
<evidence type="ECO:0000256" key="1">
    <source>
        <dbReference type="SAM" id="Phobius"/>
    </source>
</evidence>
<name>A0ABT1FVC5_9BACT</name>
<dbReference type="PROSITE" id="PS51257">
    <property type="entry name" value="PROKAR_LIPOPROTEIN"/>
    <property type="match status" value="1"/>
</dbReference>
<keyword evidence="1" id="KW-0812">Transmembrane</keyword>
<keyword evidence="1" id="KW-0472">Membrane</keyword>
<dbReference type="EMBL" id="JAMZEL010000008">
    <property type="protein sequence ID" value="MCP1384437.1"/>
    <property type="molecule type" value="Genomic_DNA"/>
</dbReference>
<gene>
    <name evidence="2" type="ORF">NCI00_18510</name>
</gene>
<evidence type="ECO:0000313" key="2">
    <source>
        <dbReference type="EMBL" id="MCP1384437.1"/>
    </source>
</evidence>
<keyword evidence="3" id="KW-1185">Reference proteome</keyword>
<comment type="caution">
    <text evidence="2">The sequence shown here is derived from an EMBL/GenBank/DDBJ whole genome shotgun (WGS) entry which is preliminary data.</text>
</comment>
<reference evidence="2 3" key="1">
    <citation type="submission" date="2022-06" db="EMBL/GenBank/DDBJ databases">
        <title>Runella sp. S5 genome sequencing.</title>
        <authorList>
            <person name="Park S."/>
        </authorList>
    </citation>
    <scope>NUCLEOTIDE SEQUENCE [LARGE SCALE GENOMIC DNA]</scope>
    <source>
        <strain evidence="2 3">S5</strain>
    </source>
</reference>
<dbReference type="Proteomes" id="UP001204772">
    <property type="component" value="Unassembled WGS sequence"/>
</dbReference>
<proteinExistence type="predicted"/>
<dbReference type="RefSeq" id="WP_253529974.1">
    <property type="nucleotide sequence ID" value="NZ_JAMZEL010000008.1"/>
</dbReference>
<organism evidence="2 3">
    <name type="scientific">Runella salmonicolor</name>
    <dbReference type="NCBI Taxonomy" id="2950278"/>
    <lineage>
        <taxon>Bacteria</taxon>
        <taxon>Pseudomonadati</taxon>
        <taxon>Bacteroidota</taxon>
        <taxon>Cytophagia</taxon>
        <taxon>Cytophagales</taxon>
        <taxon>Spirosomataceae</taxon>
        <taxon>Runella</taxon>
    </lineage>
</organism>
<feature type="transmembrane region" description="Helical" evidence="1">
    <location>
        <begin position="6"/>
        <end position="29"/>
    </location>
</feature>
<evidence type="ECO:0000313" key="3">
    <source>
        <dbReference type="Proteomes" id="UP001204772"/>
    </source>
</evidence>
<protein>
    <submittedName>
        <fullName evidence="2">Uncharacterized protein</fullName>
    </submittedName>
</protein>
<accession>A0ABT1FVC5</accession>